<sequence length="323" mass="37406">MYFKILNLYPRDENSLVLSFPMVMLHKKVYNPLTKSYDWDKKPQKTEVLQNTLNPVFEKMFSIDYVFSEKLELKFLVVDVHGYEYLEDSEDHDFLGSVEITLDEIVYEKKPVTLPLKYGSFQNLGVIKIAPFAKKLHDKIDLTLAFHAILEKPIFNKINTFFTIHRSNLLDKNFELLHESDVISKCFKPVSPNLELNLANVLKEADSEEDCLLKFEVFQQKLVGNAEFMGCFQTTLNELITNKGRALEFELINERKRVAKSGNKSGVVSSYKNSGIFNVSCIKYDQYTSFFDYVYNGLKLNAGFAIDLRINGKIIKKRIKVKN</sequence>
<dbReference type="GO" id="GO:0005886">
    <property type="term" value="C:plasma membrane"/>
    <property type="evidence" value="ECO:0007669"/>
    <property type="project" value="TreeGrafter"/>
</dbReference>
<name>A0AAD5U2Q5_9FUNG</name>
<accession>A0AAD5U2Q5</accession>
<proteinExistence type="predicted"/>
<dbReference type="GO" id="GO:0071277">
    <property type="term" value="P:cellular response to calcium ion"/>
    <property type="evidence" value="ECO:0007669"/>
    <property type="project" value="TreeGrafter"/>
</dbReference>
<dbReference type="InterPro" id="IPR045052">
    <property type="entry name" value="Copine"/>
</dbReference>
<dbReference type="PROSITE" id="PS50004">
    <property type="entry name" value="C2"/>
    <property type="match status" value="1"/>
</dbReference>
<dbReference type="Pfam" id="PF00168">
    <property type="entry name" value="C2"/>
    <property type="match status" value="2"/>
</dbReference>
<feature type="domain" description="C2" evidence="1">
    <location>
        <begin position="1"/>
        <end position="116"/>
    </location>
</feature>
<dbReference type="InterPro" id="IPR035892">
    <property type="entry name" value="C2_domain_sf"/>
</dbReference>
<evidence type="ECO:0000313" key="3">
    <source>
        <dbReference type="Proteomes" id="UP001211065"/>
    </source>
</evidence>
<dbReference type="SUPFAM" id="SSF49562">
    <property type="entry name" value="C2 domain (Calcium/lipid-binding domain, CaLB)"/>
    <property type="match status" value="2"/>
</dbReference>
<dbReference type="AlphaFoldDB" id="A0AAD5U2Q5"/>
<dbReference type="GO" id="GO:0005544">
    <property type="term" value="F:calcium-dependent phospholipid binding"/>
    <property type="evidence" value="ECO:0007669"/>
    <property type="project" value="InterPro"/>
</dbReference>
<keyword evidence="3" id="KW-1185">Reference proteome</keyword>
<dbReference type="SMART" id="SM00239">
    <property type="entry name" value="C2"/>
    <property type="match status" value="1"/>
</dbReference>
<comment type="caution">
    <text evidence="2">The sequence shown here is derived from an EMBL/GenBank/DDBJ whole genome shotgun (WGS) entry which is preliminary data.</text>
</comment>
<gene>
    <name evidence="2" type="primary">CPNE7</name>
    <name evidence="2" type="ORF">HK099_002344</name>
</gene>
<dbReference type="Gene3D" id="2.60.40.150">
    <property type="entry name" value="C2 domain"/>
    <property type="match status" value="1"/>
</dbReference>
<reference evidence="2" key="1">
    <citation type="submission" date="2020-05" db="EMBL/GenBank/DDBJ databases">
        <title>Phylogenomic resolution of chytrid fungi.</title>
        <authorList>
            <person name="Stajich J.E."/>
            <person name="Amses K."/>
            <person name="Simmons R."/>
            <person name="Seto K."/>
            <person name="Myers J."/>
            <person name="Bonds A."/>
            <person name="Quandt C.A."/>
            <person name="Barry K."/>
            <person name="Liu P."/>
            <person name="Grigoriev I."/>
            <person name="Longcore J.E."/>
            <person name="James T.Y."/>
        </authorList>
    </citation>
    <scope>NUCLEOTIDE SEQUENCE</scope>
    <source>
        <strain evidence="2">JEL0476</strain>
    </source>
</reference>
<evidence type="ECO:0000259" key="1">
    <source>
        <dbReference type="PROSITE" id="PS50004"/>
    </source>
</evidence>
<protein>
    <submittedName>
        <fullName evidence="2">Copine-7</fullName>
    </submittedName>
</protein>
<dbReference type="PANTHER" id="PTHR10857">
    <property type="entry name" value="COPINE"/>
    <property type="match status" value="1"/>
</dbReference>
<dbReference type="Proteomes" id="UP001211065">
    <property type="component" value="Unassembled WGS sequence"/>
</dbReference>
<dbReference type="PANTHER" id="PTHR10857:SF106">
    <property type="entry name" value="C2 DOMAIN-CONTAINING PROTEIN"/>
    <property type="match status" value="1"/>
</dbReference>
<dbReference type="EMBL" id="JADGJW010000177">
    <property type="protein sequence ID" value="KAJ3222400.1"/>
    <property type="molecule type" value="Genomic_DNA"/>
</dbReference>
<dbReference type="InterPro" id="IPR000008">
    <property type="entry name" value="C2_dom"/>
</dbReference>
<organism evidence="2 3">
    <name type="scientific">Clydaea vesicula</name>
    <dbReference type="NCBI Taxonomy" id="447962"/>
    <lineage>
        <taxon>Eukaryota</taxon>
        <taxon>Fungi</taxon>
        <taxon>Fungi incertae sedis</taxon>
        <taxon>Chytridiomycota</taxon>
        <taxon>Chytridiomycota incertae sedis</taxon>
        <taxon>Chytridiomycetes</taxon>
        <taxon>Lobulomycetales</taxon>
        <taxon>Lobulomycetaceae</taxon>
        <taxon>Clydaea</taxon>
    </lineage>
</organism>
<evidence type="ECO:0000313" key="2">
    <source>
        <dbReference type="EMBL" id="KAJ3222400.1"/>
    </source>
</evidence>